<reference evidence="5" key="1">
    <citation type="submission" date="2021-08" db="EMBL/GenBank/DDBJ databases">
        <authorList>
            <person name="Misof B."/>
            <person name="Oliver O."/>
            <person name="Podsiadlowski L."/>
            <person name="Donath A."/>
            <person name="Peters R."/>
            <person name="Mayer C."/>
            <person name="Rust J."/>
            <person name="Gunkel S."/>
            <person name="Lesny P."/>
            <person name="Martin S."/>
            <person name="Oeyen J.P."/>
            <person name="Petersen M."/>
            <person name="Panagiotis P."/>
            <person name="Wilbrandt J."/>
            <person name="Tanja T."/>
        </authorList>
    </citation>
    <scope>NUCLEOTIDE SEQUENCE</scope>
    <source>
        <strain evidence="5">GBR_01_08_01A</strain>
        <tissue evidence="5">Thorax + abdomen</tissue>
    </source>
</reference>
<keyword evidence="2" id="KW-0716">Sensory transduction</keyword>
<feature type="region of interest" description="Disordered" evidence="3">
    <location>
        <begin position="355"/>
        <end position="381"/>
    </location>
</feature>
<proteinExistence type="inferred from homology"/>
<evidence type="ECO:0000256" key="1">
    <source>
        <dbReference type="ARBA" id="ARBA00005298"/>
    </source>
</evidence>
<dbReference type="Proteomes" id="UP001258017">
    <property type="component" value="Unassembled WGS sequence"/>
</dbReference>
<feature type="domain" description="Arrestin C-terminal-like" evidence="4">
    <location>
        <begin position="2"/>
        <end position="150"/>
    </location>
</feature>
<evidence type="ECO:0000313" key="5">
    <source>
        <dbReference type="EMBL" id="KAK2579683.1"/>
    </source>
</evidence>
<dbReference type="AlphaFoldDB" id="A0AAD9RI42"/>
<dbReference type="GO" id="GO:0015031">
    <property type="term" value="P:protein transport"/>
    <property type="evidence" value="ECO:0007669"/>
    <property type="project" value="TreeGrafter"/>
</dbReference>
<sequence>MSLKGFTIQFNKPGAIYVPGENITGTVIIDLSEKKNCRDFRIAFKGEAYVHWTESHAQNSTGNIVFKTKSEKERFFDFQQPLIHKPPGTEGLELPAGRSEYHFTYRLPTNIPCSFEHDIGYIRYTVRAVVNIPWGFDWWAKSAFTIVTPFDLNSVADQCIPVDDEDIKKYCCCFFGEDSIYARVKIPCTGYVPGQTIDVDVSFVVKSSRVHVTGVSAKLEEEITFYVRNEKRMDKITLQKVQTSEPLETREQIRLQVYVPPVPPSYLLFCRIIHVEYHIIVNIHVNGLYKKITRQYPILIGTIPLHSSMWPQQSNNEGIQSSTLVDSNGDKVPLCRSNLPSPKCSAPPIEWPMPSPSYKECSQKTNDIKDTDDSGNVFGADQPFAPRYPVFNFGVSSAPKQ</sequence>
<dbReference type="InterPro" id="IPR011022">
    <property type="entry name" value="Arrestin_C-like"/>
</dbReference>
<dbReference type="InterPro" id="IPR050357">
    <property type="entry name" value="Arrestin_domain-protein"/>
</dbReference>
<dbReference type="SUPFAM" id="SSF81296">
    <property type="entry name" value="E set domains"/>
    <property type="match status" value="2"/>
</dbReference>
<evidence type="ECO:0000259" key="4">
    <source>
        <dbReference type="SMART" id="SM01017"/>
    </source>
</evidence>
<feature type="domain" description="Arrestin C-terminal-like" evidence="4">
    <location>
        <begin position="176"/>
        <end position="305"/>
    </location>
</feature>
<organism evidence="5 6">
    <name type="scientific">Odynerus spinipes</name>
    <dbReference type="NCBI Taxonomy" id="1348599"/>
    <lineage>
        <taxon>Eukaryota</taxon>
        <taxon>Metazoa</taxon>
        <taxon>Ecdysozoa</taxon>
        <taxon>Arthropoda</taxon>
        <taxon>Hexapoda</taxon>
        <taxon>Insecta</taxon>
        <taxon>Pterygota</taxon>
        <taxon>Neoptera</taxon>
        <taxon>Endopterygota</taxon>
        <taxon>Hymenoptera</taxon>
        <taxon>Apocrita</taxon>
        <taxon>Aculeata</taxon>
        <taxon>Vespoidea</taxon>
        <taxon>Vespidae</taxon>
        <taxon>Eumeninae</taxon>
        <taxon>Odynerus</taxon>
    </lineage>
</organism>
<protein>
    <recommendedName>
        <fullName evidence="4">Arrestin C-terminal-like domain-containing protein</fullName>
    </recommendedName>
</protein>
<reference evidence="5" key="2">
    <citation type="journal article" date="2023" name="Commun. Biol.">
        <title>Intrasexual cuticular hydrocarbon dimorphism in a wasp sheds light on hydrocarbon biosynthesis genes in Hymenoptera.</title>
        <authorList>
            <person name="Moris V.C."/>
            <person name="Podsiadlowski L."/>
            <person name="Martin S."/>
            <person name="Oeyen J.P."/>
            <person name="Donath A."/>
            <person name="Petersen M."/>
            <person name="Wilbrandt J."/>
            <person name="Misof B."/>
            <person name="Liedtke D."/>
            <person name="Thamm M."/>
            <person name="Scheiner R."/>
            <person name="Schmitt T."/>
            <person name="Niehuis O."/>
        </authorList>
    </citation>
    <scope>NUCLEOTIDE SEQUENCE</scope>
    <source>
        <strain evidence="5">GBR_01_08_01A</strain>
    </source>
</reference>
<name>A0AAD9RI42_9HYME</name>
<dbReference type="GO" id="GO:0005737">
    <property type="term" value="C:cytoplasm"/>
    <property type="evidence" value="ECO:0007669"/>
    <property type="project" value="TreeGrafter"/>
</dbReference>
<dbReference type="InterPro" id="IPR014756">
    <property type="entry name" value="Ig_E-set"/>
</dbReference>
<evidence type="ECO:0000256" key="3">
    <source>
        <dbReference type="SAM" id="MobiDB-lite"/>
    </source>
</evidence>
<comment type="similarity">
    <text evidence="1">Belongs to the arrestin family.</text>
</comment>
<dbReference type="PANTHER" id="PTHR11188:SF176">
    <property type="entry name" value="ARRESTIN DOMAIN-CONTAINING PROTEIN 1"/>
    <property type="match status" value="1"/>
</dbReference>
<comment type="caution">
    <text evidence="5">The sequence shown here is derived from an EMBL/GenBank/DDBJ whole genome shotgun (WGS) entry which is preliminary data.</text>
</comment>
<evidence type="ECO:0000313" key="6">
    <source>
        <dbReference type="Proteomes" id="UP001258017"/>
    </source>
</evidence>
<dbReference type="InterPro" id="IPR011021">
    <property type="entry name" value="Arrestin-like_N"/>
</dbReference>
<dbReference type="Pfam" id="PF00339">
    <property type="entry name" value="Arrestin_N"/>
    <property type="match status" value="1"/>
</dbReference>
<dbReference type="InterPro" id="IPR014752">
    <property type="entry name" value="Arrestin-like_C"/>
</dbReference>
<dbReference type="Gene3D" id="2.60.40.640">
    <property type="match status" value="2"/>
</dbReference>
<dbReference type="PANTHER" id="PTHR11188">
    <property type="entry name" value="ARRESTIN DOMAIN CONTAINING PROTEIN"/>
    <property type="match status" value="1"/>
</dbReference>
<dbReference type="EMBL" id="JAIFRP010000080">
    <property type="protein sequence ID" value="KAK2579683.1"/>
    <property type="molecule type" value="Genomic_DNA"/>
</dbReference>
<evidence type="ECO:0000256" key="2">
    <source>
        <dbReference type="ARBA" id="ARBA00022606"/>
    </source>
</evidence>
<dbReference type="SMART" id="SM01017">
    <property type="entry name" value="Arrestin_C"/>
    <property type="match status" value="2"/>
</dbReference>
<accession>A0AAD9RI42</accession>
<gene>
    <name evidence="5" type="ORF">KPH14_011032</name>
</gene>
<dbReference type="Pfam" id="PF02752">
    <property type="entry name" value="Arrestin_C"/>
    <property type="match status" value="1"/>
</dbReference>
<keyword evidence="6" id="KW-1185">Reference proteome</keyword>